<dbReference type="Pfam" id="PF01451">
    <property type="entry name" value="LMWPc"/>
    <property type="match status" value="1"/>
</dbReference>
<gene>
    <name evidence="7" type="ORF">EOI86_15220</name>
</gene>
<evidence type="ECO:0000259" key="6">
    <source>
        <dbReference type="SMART" id="SM00226"/>
    </source>
</evidence>
<protein>
    <recommendedName>
        <fullName evidence="2">protein-tyrosine-phosphatase</fullName>
        <ecNumber evidence="2">3.1.3.48</ecNumber>
    </recommendedName>
</protein>
<dbReference type="Gene3D" id="3.40.50.2300">
    <property type="match status" value="1"/>
</dbReference>
<dbReference type="Proteomes" id="UP000287447">
    <property type="component" value="Unassembled WGS sequence"/>
</dbReference>
<feature type="active site" description="Nucleophile" evidence="5">
    <location>
        <position position="13"/>
    </location>
</feature>
<dbReference type="InterPro" id="IPR050438">
    <property type="entry name" value="LMW_PTPase"/>
</dbReference>
<organism evidence="7 8">
    <name type="scientific">Hwanghaeella grinnelliae</name>
    <dbReference type="NCBI Taxonomy" id="2500179"/>
    <lineage>
        <taxon>Bacteria</taxon>
        <taxon>Pseudomonadati</taxon>
        <taxon>Pseudomonadota</taxon>
        <taxon>Alphaproteobacteria</taxon>
        <taxon>Rhodospirillales</taxon>
        <taxon>Rhodospirillaceae</taxon>
        <taxon>Hwanghaeella</taxon>
    </lineage>
</organism>
<reference evidence="8" key="1">
    <citation type="submission" date="2019-01" db="EMBL/GenBank/DDBJ databases">
        <title>Gri0909 isolated from a small marine red alga.</title>
        <authorList>
            <person name="Kim J."/>
            <person name="Jeong S.E."/>
            <person name="Jeon C.O."/>
        </authorList>
    </citation>
    <scope>NUCLEOTIDE SEQUENCE [LARGE SCALE GENOMIC DNA]</scope>
    <source>
        <strain evidence="8">Gri0909</strain>
    </source>
</reference>
<comment type="similarity">
    <text evidence="1">Belongs to the low molecular weight phosphotyrosine protein phosphatase family.</text>
</comment>
<dbReference type="InterPro" id="IPR036196">
    <property type="entry name" value="Ptyr_pPase_sf"/>
</dbReference>
<dbReference type="GO" id="GO:0004725">
    <property type="term" value="F:protein tyrosine phosphatase activity"/>
    <property type="evidence" value="ECO:0007669"/>
    <property type="project" value="UniProtKB-EC"/>
</dbReference>
<dbReference type="InterPro" id="IPR023485">
    <property type="entry name" value="Ptyr_pPase"/>
</dbReference>
<evidence type="ECO:0000256" key="3">
    <source>
        <dbReference type="ARBA" id="ARBA00022801"/>
    </source>
</evidence>
<keyword evidence="8" id="KW-1185">Reference proteome</keyword>
<dbReference type="RefSeq" id="WP_127766013.1">
    <property type="nucleotide sequence ID" value="NZ_SADE01000002.1"/>
</dbReference>
<dbReference type="AlphaFoldDB" id="A0A3S2WS32"/>
<dbReference type="PANTHER" id="PTHR11717">
    <property type="entry name" value="LOW MOLECULAR WEIGHT PROTEIN TYROSINE PHOSPHATASE"/>
    <property type="match status" value="1"/>
</dbReference>
<dbReference type="PANTHER" id="PTHR11717:SF7">
    <property type="entry name" value="LOW MOLECULAR WEIGHT PHOSPHOTYROSINE PROTEIN PHOSPHATASE"/>
    <property type="match status" value="1"/>
</dbReference>
<proteinExistence type="inferred from homology"/>
<sequence>MQVLFVCTGNICRSPTAEAVFRDKVVKAGLGDAITVDSAGTTDWHTGEQPSPHAQTTMRKYGIDFSGVRARPLQASDYIDFDLLLAMDEGHYKHLIAHAPEGTKDKIRLFLAVMDQDERTEVPDPYYGGIEDYEFTFGLIEPACEAWLEKVKPAVR</sequence>
<dbReference type="SUPFAM" id="SSF52788">
    <property type="entry name" value="Phosphotyrosine protein phosphatases I"/>
    <property type="match status" value="1"/>
</dbReference>
<feature type="domain" description="Phosphotyrosine protein phosphatase I" evidence="6">
    <location>
        <begin position="1"/>
        <end position="150"/>
    </location>
</feature>
<evidence type="ECO:0000256" key="2">
    <source>
        <dbReference type="ARBA" id="ARBA00013064"/>
    </source>
</evidence>
<dbReference type="EC" id="3.1.3.48" evidence="2"/>
<comment type="caution">
    <text evidence="7">The sequence shown here is derived from an EMBL/GenBank/DDBJ whole genome shotgun (WGS) entry which is preliminary data.</text>
</comment>
<feature type="active site" description="Proton donor" evidence="5">
    <location>
        <position position="124"/>
    </location>
</feature>
<dbReference type="EMBL" id="SADE01000002">
    <property type="protein sequence ID" value="RVU36537.1"/>
    <property type="molecule type" value="Genomic_DNA"/>
</dbReference>
<evidence type="ECO:0000256" key="1">
    <source>
        <dbReference type="ARBA" id="ARBA00011063"/>
    </source>
</evidence>
<dbReference type="PRINTS" id="PR00719">
    <property type="entry name" value="LMWPTPASE"/>
</dbReference>
<evidence type="ECO:0000256" key="5">
    <source>
        <dbReference type="PIRSR" id="PIRSR617867-1"/>
    </source>
</evidence>
<accession>A0A3S2WS32</accession>
<evidence type="ECO:0000313" key="7">
    <source>
        <dbReference type="EMBL" id="RVU36537.1"/>
    </source>
</evidence>
<name>A0A3S2WS32_9PROT</name>
<dbReference type="OrthoDB" id="9784339at2"/>
<evidence type="ECO:0000256" key="4">
    <source>
        <dbReference type="ARBA" id="ARBA00022912"/>
    </source>
</evidence>
<dbReference type="SMART" id="SM00226">
    <property type="entry name" value="LMWPc"/>
    <property type="match status" value="1"/>
</dbReference>
<evidence type="ECO:0000313" key="8">
    <source>
        <dbReference type="Proteomes" id="UP000287447"/>
    </source>
</evidence>
<feature type="active site" description="Nucleophile" evidence="5">
    <location>
        <position position="7"/>
    </location>
</feature>
<keyword evidence="4" id="KW-0904">Protein phosphatase</keyword>
<dbReference type="CDD" id="cd16343">
    <property type="entry name" value="LMWPTP"/>
    <property type="match status" value="1"/>
</dbReference>
<keyword evidence="3" id="KW-0378">Hydrolase</keyword>
<dbReference type="InterPro" id="IPR017867">
    <property type="entry name" value="Tyr_phospatase_low_mol_wt"/>
</dbReference>